<feature type="region of interest" description="Disordered" evidence="6">
    <location>
        <begin position="125"/>
        <end position="205"/>
    </location>
</feature>
<accession>A0ABQ6I181</accession>
<dbReference type="InterPro" id="IPR036259">
    <property type="entry name" value="MFS_trans_sf"/>
</dbReference>
<dbReference type="InterPro" id="IPR020846">
    <property type="entry name" value="MFS_dom"/>
</dbReference>
<feature type="transmembrane region" description="Helical" evidence="7">
    <location>
        <begin position="71"/>
        <end position="89"/>
    </location>
</feature>
<dbReference type="Gene3D" id="1.20.1250.20">
    <property type="entry name" value="MFS general substrate transporter like domains"/>
    <property type="match status" value="1"/>
</dbReference>
<feature type="domain" description="Major facilitator superfamily (MFS) profile" evidence="8">
    <location>
        <begin position="6"/>
        <end position="205"/>
    </location>
</feature>
<dbReference type="EMBL" id="BSUK01000001">
    <property type="protein sequence ID" value="GMA24508.1"/>
    <property type="molecule type" value="Genomic_DNA"/>
</dbReference>
<evidence type="ECO:0000256" key="6">
    <source>
        <dbReference type="SAM" id="MobiDB-lite"/>
    </source>
</evidence>
<proteinExistence type="predicted"/>
<dbReference type="InterPro" id="IPR050189">
    <property type="entry name" value="MFS_Efflux_Transporters"/>
</dbReference>
<dbReference type="PANTHER" id="PTHR43124">
    <property type="entry name" value="PURINE EFFLUX PUMP PBUE"/>
    <property type="match status" value="1"/>
</dbReference>
<keyword evidence="5 7" id="KW-0472">Membrane</keyword>
<dbReference type="InterPro" id="IPR011701">
    <property type="entry name" value="MFS"/>
</dbReference>
<reference evidence="10" key="1">
    <citation type="journal article" date="2019" name="Int. J. Syst. Evol. Microbiol.">
        <title>The Global Catalogue of Microorganisms (GCM) 10K type strain sequencing project: providing services to taxonomists for standard genome sequencing and annotation.</title>
        <authorList>
            <consortium name="The Broad Institute Genomics Platform"/>
            <consortium name="The Broad Institute Genome Sequencing Center for Infectious Disease"/>
            <person name="Wu L."/>
            <person name="Ma J."/>
        </authorList>
    </citation>
    <scope>NUCLEOTIDE SEQUENCE [LARGE SCALE GENOMIC DNA]</scope>
    <source>
        <strain evidence="10">NBRC 106348</strain>
    </source>
</reference>
<feature type="compositionally biased region" description="Low complexity" evidence="6">
    <location>
        <begin position="145"/>
        <end position="181"/>
    </location>
</feature>
<evidence type="ECO:0000313" key="9">
    <source>
        <dbReference type="EMBL" id="GMA24508.1"/>
    </source>
</evidence>
<dbReference type="Proteomes" id="UP001157091">
    <property type="component" value="Unassembled WGS sequence"/>
</dbReference>
<comment type="subcellular location">
    <subcellularLocation>
        <location evidence="1">Cell membrane</location>
        <topology evidence="1">Multi-pass membrane protein</topology>
    </subcellularLocation>
</comment>
<evidence type="ECO:0000256" key="4">
    <source>
        <dbReference type="ARBA" id="ARBA00022989"/>
    </source>
</evidence>
<protein>
    <recommendedName>
        <fullName evidence="8">Major facilitator superfamily (MFS) profile domain-containing protein</fullName>
    </recommendedName>
</protein>
<comment type="caution">
    <text evidence="9">The sequence shown here is derived from an EMBL/GenBank/DDBJ whole genome shotgun (WGS) entry which is preliminary data.</text>
</comment>
<feature type="transmembrane region" description="Helical" evidence="7">
    <location>
        <begin position="45"/>
        <end position="64"/>
    </location>
</feature>
<organism evidence="9 10">
    <name type="scientific">Luteimicrobium album</name>
    <dbReference type="NCBI Taxonomy" id="1054550"/>
    <lineage>
        <taxon>Bacteria</taxon>
        <taxon>Bacillati</taxon>
        <taxon>Actinomycetota</taxon>
        <taxon>Actinomycetes</taxon>
        <taxon>Micrococcales</taxon>
        <taxon>Luteimicrobium</taxon>
    </lineage>
</organism>
<feature type="transmembrane region" description="Helical" evidence="7">
    <location>
        <begin position="101"/>
        <end position="122"/>
    </location>
</feature>
<evidence type="ECO:0000256" key="5">
    <source>
        <dbReference type="ARBA" id="ARBA00023136"/>
    </source>
</evidence>
<dbReference type="SUPFAM" id="SSF103473">
    <property type="entry name" value="MFS general substrate transporter"/>
    <property type="match status" value="1"/>
</dbReference>
<feature type="compositionally biased region" description="Basic residues" evidence="6">
    <location>
        <begin position="135"/>
        <end position="144"/>
    </location>
</feature>
<gene>
    <name evidence="9" type="ORF">GCM10025864_22670</name>
</gene>
<dbReference type="Pfam" id="PF07690">
    <property type="entry name" value="MFS_1"/>
    <property type="match status" value="1"/>
</dbReference>
<evidence type="ECO:0000256" key="1">
    <source>
        <dbReference type="ARBA" id="ARBA00004651"/>
    </source>
</evidence>
<dbReference type="PROSITE" id="PS50850">
    <property type="entry name" value="MFS"/>
    <property type="match status" value="1"/>
</dbReference>
<evidence type="ECO:0000256" key="3">
    <source>
        <dbReference type="ARBA" id="ARBA00022692"/>
    </source>
</evidence>
<feature type="compositionally biased region" description="Low complexity" evidence="6">
    <location>
        <begin position="190"/>
        <end position="205"/>
    </location>
</feature>
<name>A0ABQ6I181_9MICO</name>
<keyword evidence="2" id="KW-1003">Cell membrane</keyword>
<evidence type="ECO:0000313" key="10">
    <source>
        <dbReference type="Proteomes" id="UP001157091"/>
    </source>
</evidence>
<evidence type="ECO:0000259" key="8">
    <source>
        <dbReference type="PROSITE" id="PS50850"/>
    </source>
</evidence>
<keyword evidence="4 7" id="KW-1133">Transmembrane helix</keyword>
<sequence length="205" mass="21096">MLTTRQLAILAAGTFALGVDAFVVAGLLPQIARDLHVTAATDGQLTTAFALTYAVGSPALAAATGRWDRRTLLVLGLGVFLLGMVAQAAGPTYAVVLGGRVVAALGAAAFQANAYAVAGLLTTDERRARSSRPSPRARRWRHSSAPRSASCSGRPSAGAARSGSSPGSRPSRGRAPWSSRPRTSRRRRSAPASACSSAPRSSRSS</sequence>
<evidence type="ECO:0000256" key="2">
    <source>
        <dbReference type="ARBA" id="ARBA00022475"/>
    </source>
</evidence>
<keyword evidence="3 7" id="KW-0812">Transmembrane</keyword>
<evidence type="ECO:0000256" key="7">
    <source>
        <dbReference type="SAM" id="Phobius"/>
    </source>
</evidence>
<dbReference type="PANTHER" id="PTHR43124:SF10">
    <property type="entry name" value="PURINE EFFLUX PUMP PBUE"/>
    <property type="match status" value="1"/>
</dbReference>
<keyword evidence="10" id="KW-1185">Reference proteome</keyword>